<dbReference type="CDD" id="cd03214">
    <property type="entry name" value="ABC_Iron-Siderophores_B12_Hemin"/>
    <property type="match status" value="1"/>
</dbReference>
<sequence>MNHVHLADHLLPFDPSGRTRRPAALQVDGLSWGPSRAARLLHDIAFSVAPGEMLAVVGPNGAGKSSLLRCLYRYHQPTSGTVALDGADIWAMAPRDCARRIATVLQEPATDFGLTVAEIVELGLTPHLGRFGQADLAEVESALALMGLTSFAARDFVTLSGGEKQRVMIARALLQKPDLLILDEPTNHLDIRHQLEVLDLLSRLDATVVVSLHDLALASAHADRVLVLDNGRQVQLGAPLDVLTPQSIRRTFAVGVAIDTHPATGRPRFSFHLNDKP</sequence>
<evidence type="ECO:0000256" key="1">
    <source>
        <dbReference type="ARBA" id="ARBA00005417"/>
    </source>
</evidence>
<dbReference type="EMBL" id="CP104964">
    <property type="protein sequence ID" value="UXN67904.1"/>
    <property type="molecule type" value="Genomic_DNA"/>
</dbReference>
<evidence type="ECO:0000256" key="2">
    <source>
        <dbReference type="ARBA" id="ARBA00022741"/>
    </source>
</evidence>
<dbReference type="InterPro" id="IPR017871">
    <property type="entry name" value="ABC_transporter-like_CS"/>
</dbReference>
<evidence type="ECO:0000256" key="3">
    <source>
        <dbReference type="ARBA" id="ARBA00022840"/>
    </source>
</evidence>
<dbReference type="RefSeq" id="WP_262165437.1">
    <property type="nucleotide sequence ID" value="NZ_CP104964.1"/>
</dbReference>
<keyword evidence="2" id="KW-0547">Nucleotide-binding</keyword>
<dbReference type="PROSITE" id="PS50893">
    <property type="entry name" value="ABC_TRANSPORTER_2"/>
    <property type="match status" value="1"/>
</dbReference>
<gene>
    <name evidence="5" type="ORF">N8A98_02265</name>
</gene>
<name>A0ABY6C6Y9_9HYPH</name>
<dbReference type="InterPro" id="IPR003439">
    <property type="entry name" value="ABC_transporter-like_ATP-bd"/>
</dbReference>
<accession>A0ABY6C6Y9</accession>
<organism evidence="5 6">
    <name type="scientific">Devosia neptuniae</name>
    <dbReference type="NCBI Taxonomy" id="191302"/>
    <lineage>
        <taxon>Bacteria</taxon>
        <taxon>Pseudomonadati</taxon>
        <taxon>Pseudomonadota</taxon>
        <taxon>Alphaproteobacteria</taxon>
        <taxon>Hyphomicrobiales</taxon>
        <taxon>Devosiaceae</taxon>
        <taxon>Devosia</taxon>
    </lineage>
</organism>
<evidence type="ECO:0000259" key="4">
    <source>
        <dbReference type="PROSITE" id="PS50893"/>
    </source>
</evidence>
<dbReference type="Proteomes" id="UP001061862">
    <property type="component" value="Plasmid p_unnamed1"/>
</dbReference>
<dbReference type="InterPro" id="IPR003593">
    <property type="entry name" value="AAA+_ATPase"/>
</dbReference>
<dbReference type="Pfam" id="PF00005">
    <property type="entry name" value="ABC_tran"/>
    <property type="match status" value="1"/>
</dbReference>
<proteinExistence type="inferred from homology"/>
<dbReference type="Gene3D" id="3.40.50.300">
    <property type="entry name" value="P-loop containing nucleotide triphosphate hydrolases"/>
    <property type="match status" value="1"/>
</dbReference>
<dbReference type="PANTHER" id="PTHR42794">
    <property type="entry name" value="HEMIN IMPORT ATP-BINDING PROTEIN HMUV"/>
    <property type="match status" value="1"/>
</dbReference>
<feature type="domain" description="ABC transporter" evidence="4">
    <location>
        <begin position="25"/>
        <end position="255"/>
    </location>
</feature>
<dbReference type="PANTHER" id="PTHR42794:SF2">
    <property type="entry name" value="ABC TRANSPORTER ATP-BINDING PROTEIN"/>
    <property type="match status" value="1"/>
</dbReference>
<dbReference type="PROSITE" id="PS00211">
    <property type="entry name" value="ABC_TRANSPORTER_1"/>
    <property type="match status" value="1"/>
</dbReference>
<keyword evidence="6" id="KW-1185">Reference proteome</keyword>
<dbReference type="InterPro" id="IPR027417">
    <property type="entry name" value="P-loop_NTPase"/>
</dbReference>
<dbReference type="SMART" id="SM00382">
    <property type="entry name" value="AAA"/>
    <property type="match status" value="1"/>
</dbReference>
<keyword evidence="3 5" id="KW-0067">ATP-binding</keyword>
<comment type="similarity">
    <text evidence="1">Belongs to the ABC transporter superfamily.</text>
</comment>
<reference evidence="5 6" key="1">
    <citation type="submission" date="2022-09" db="EMBL/GenBank/DDBJ databases">
        <title>Interaction between co-microsymbionts with complementary sets of symbiotic genes in legume-rhizobium systems.</title>
        <authorList>
            <person name="Safronova V."/>
            <person name="Sazanova A."/>
            <person name="Afonin A."/>
            <person name="Chirak E."/>
        </authorList>
    </citation>
    <scope>NUCLEOTIDE SEQUENCE [LARGE SCALE GENOMIC DNA]</scope>
    <source>
        <strain evidence="5 6">A18/4-1</strain>
        <plasmid evidence="5 6">p_unnamed1</plasmid>
    </source>
</reference>
<evidence type="ECO:0000313" key="5">
    <source>
        <dbReference type="EMBL" id="UXN67904.1"/>
    </source>
</evidence>
<protein>
    <submittedName>
        <fullName evidence="5">ABC transporter ATP-binding protein</fullName>
    </submittedName>
</protein>
<dbReference type="SUPFAM" id="SSF52540">
    <property type="entry name" value="P-loop containing nucleoside triphosphate hydrolases"/>
    <property type="match status" value="1"/>
</dbReference>
<evidence type="ECO:0000313" key="6">
    <source>
        <dbReference type="Proteomes" id="UP001061862"/>
    </source>
</evidence>
<dbReference type="GO" id="GO:0005524">
    <property type="term" value="F:ATP binding"/>
    <property type="evidence" value="ECO:0007669"/>
    <property type="project" value="UniProtKB-KW"/>
</dbReference>
<geneLocation type="plasmid" evidence="5 6">
    <name>p_unnamed1</name>
</geneLocation>
<keyword evidence="5" id="KW-0614">Plasmid</keyword>